<feature type="non-terminal residue" evidence="2">
    <location>
        <position position="47"/>
    </location>
</feature>
<keyword evidence="1" id="KW-1133">Transmembrane helix</keyword>
<proteinExistence type="predicted"/>
<feature type="transmembrane region" description="Helical" evidence="1">
    <location>
        <begin position="15"/>
        <end position="34"/>
    </location>
</feature>
<reference evidence="2" key="1">
    <citation type="submission" date="2021-02" db="EMBL/GenBank/DDBJ databases">
        <authorList>
            <person name="Nowell W R."/>
        </authorList>
    </citation>
    <scope>NUCLEOTIDE SEQUENCE</scope>
</reference>
<feature type="non-terminal residue" evidence="2">
    <location>
        <position position="1"/>
    </location>
</feature>
<accession>A0A8S2MBL1</accession>
<name>A0A8S2MBL1_9BILA</name>
<keyword evidence="1" id="KW-0472">Membrane</keyword>
<sequence>EDGGEGVDKQVCSRFRLALVVVLVLSLLGEAVVIDGGDNDGVILLDV</sequence>
<dbReference type="AlphaFoldDB" id="A0A8S2MBL1"/>
<evidence type="ECO:0000313" key="3">
    <source>
        <dbReference type="Proteomes" id="UP000682733"/>
    </source>
</evidence>
<protein>
    <submittedName>
        <fullName evidence="2">Uncharacterized protein</fullName>
    </submittedName>
</protein>
<evidence type="ECO:0000313" key="2">
    <source>
        <dbReference type="EMBL" id="CAF3949547.1"/>
    </source>
</evidence>
<evidence type="ECO:0000256" key="1">
    <source>
        <dbReference type="SAM" id="Phobius"/>
    </source>
</evidence>
<dbReference type="EMBL" id="CAJOBA010029224">
    <property type="protein sequence ID" value="CAF3949547.1"/>
    <property type="molecule type" value="Genomic_DNA"/>
</dbReference>
<comment type="caution">
    <text evidence="2">The sequence shown here is derived from an EMBL/GenBank/DDBJ whole genome shotgun (WGS) entry which is preliminary data.</text>
</comment>
<keyword evidence="1" id="KW-0812">Transmembrane</keyword>
<dbReference type="Proteomes" id="UP000682733">
    <property type="component" value="Unassembled WGS sequence"/>
</dbReference>
<organism evidence="2 3">
    <name type="scientific">Didymodactylos carnosus</name>
    <dbReference type="NCBI Taxonomy" id="1234261"/>
    <lineage>
        <taxon>Eukaryota</taxon>
        <taxon>Metazoa</taxon>
        <taxon>Spiralia</taxon>
        <taxon>Gnathifera</taxon>
        <taxon>Rotifera</taxon>
        <taxon>Eurotatoria</taxon>
        <taxon>Bdelloidea</taxon>
        <taxon>Philodinida</taxon>
        <taxon>Philodinidae</taxon>
        <taxon>Didymodactylos</taxon>
    </lineage>
</organism>
<gene>
    <name evidence="2" type="ORF">TMI583_LOCUS22053</name>
</gene>